<keyword evidence="9" id="KW-1185">Reference proteome</keyword>
<dbReference type="HOGENOM" id="CLU_1622326_0_0_1"/>
<feature type="domain" description="Polycomb protein VEFS-Box" evidence="7">
    <location>
        <begin position="21"/>
        <end position="84"/>
    </location>
</feature>
<evidence type="ECO:0000259" key="7">
    <source>
        <dbReference type="Pfam" id="PF09733"/>
    </source>
</evidence>
<evidence type="ECO:0000313" key="9">
    <source>
        <dbReference type="Proteomes" id="UP000009168"/>
    </source>
</evidence>
<dbReference type="AlphaFoldDB" id="A4VD74"/>
<evidence type="ECO:0000256" key="6">
    <source>
        <dbReference type="ARBA" id="ARBA00023163"/>
    </source>
</evidence>
<evidence type="ECO:0000256" key="1">
    <source>
        <dbReference type="ARBA" id="ARBA00007416"/>
    </source>
</evidence>
<keyword evidence="5" id="KW-0805">Transcription regulation</keyword>
<evidence type="ECO:0000313" key="8">
    <source>
        <dbReference type="EMBL" id="EDK31480.1"/>
    </source>
</evidence>
<keyword evidence="3" id="KW-0863">Zinc-finger</keyword>
<dbReference type="InterPro" id="IPR019135">
    <property type="entry name" value="Polycomb_protein_VEFS-Box"/>
</dbReference>
<sequence length="164" mass="19371">MANQKAKVIINPNINNSQAKGQRHYFESLDNFGKLIKEQDVSDLDSEYDIKDSVHQQFNQDILYTELDRDDQDFMSLWNQFMLKYNEKSNVKRSTSINSLNIHSLNGEFLKPSKFIFILDEFINENFDVLKNTLRNQFLNHICTLIQYCIVTPNQFLQIALRLK</sequence>
<dbReference type="Pfam" id="PF09733">
    <property type="entry name" value="VEFS-Box"/>
    <property type="match status" value="1"/>
</dbReference>
<dbReference type="InParanoid" id="A4VD74"/>
<keyword evidence="2" id="KW-0479">Metal-binding</keyword>
<accession>A4VD74</accession>
<keyword evidence="6" id="KW-0804">Transcription</keyword>
<evidence type="ECO:0000256" key="5">
    <source>
        <dbReference type="ARBA" id="ARBA00023015"/>
    </source>
</evidence>
<comment type="similarity">
    <text evidence="1">Belongs to the VEFS (VRN2-EMF2-FIS2-SU(Z)12) family.</text>
</comment>
<dbReference type="GeneID" id="7826039"/>
<organism evidence="8 9">
    <name type="scientific">Tetrahymena thermophila (strain SB210)</name>
    <dbReference type="NCBI Taxonomy" id="312017"/>
    <lineage>
        <taxon>Eukaryota</taxon>
        <taxon>Sar</taxon>
        <taxon>Alveolata</taxon>
        <taxon>Ciliophora</taxon>
        <taxon>Intramacronucleata</taxon>
        <taxon>Oligohymenophorea</taxon>
        <taxon>Hymenostomatida</taxon>
        <taxon>Tetrahymenina</taxon>
        <taxon>Tetrahymenidae</taxon>
        <taxon>Tetrahymena</taxon>
    </lineage>
</organism>
<dbReference type="Proteomes" id="UP000009168">
    <property type="component" value="Unassembled WGS sequence"/>
</dbReference>
<keyword evidence="4" id="KW-0862">Zinc</keyword>
<dbReference type="KEGG" id="tet:TTHERM_00149839"/>
<name>A4VD74_TETTS</name>
<dbReference type="EMBL" id="GG662603">
    <property type="protein sequence ID" value="EDK31480.1"/>
    <property type="molecule type" value="Genomic_DNA"/>
</dbReference>
<evidence type="ECO:0000256" key="4">
    <source>
        <dbReference type="ARBA" id="ARBA00022833"/>
    </source>
</evidence>
<protein>
    <recommendedName>
        <fullName evidence="7">Polycomb protein VEFS-Box domain-containing protein</fullName>
    </recommendedName>
</protein>
<evidence type="ECO:0000256" key="3">
    <source>
        <dbReference type="ARBA" id="ARBA00022771"/>
    </source>
</evidence>
<proteinExistence type="inferred from homology"/>
<gene>
    <name evidence="8" type="ORF">TTHERM_00149839</name>
</gene>
<evidence type="ECO:0000256" key="2">
    <source>
        <dbReference type="ARBA" id="ARBA00022723"/>
    </source>
</evidence>
<reference evidence="9" key="1">
    <citation type="journal article" date="2006" name="PLoS Biol.">
        <title>Macronuclear genome sequence of the ciliate Tetrahymena thermophila, a model eukaryote.</title>
        <authorList>
            <person name="Eisen J.A."/>
            <person name="Coyne R.S."/>
            <person name="Wu M."/>
            <person name="Wu D."/>
            <person name="Thiagarajan M."/>
            <person name="Wortman J.R."/>
            <person name="Badger J.H."/>
            <person name="Ren Q."/>
            <person name="Amedeo P."/>
            <person name="Jones K.M."/>
            <person name="Tallon L.J."/>
            <person name="Delcher A.L."/>
            <person name="Salzberg S.L."/>
            <person name="Silva J.C."/>
            <person name="Haas B.J."/>
            <person name="Majoros W.H."/>
            <person name="Farzad M."/>
            <person name="Carlton J.M."/>
            <person name="Smith R.K. Jr."/>
            <person name="Garg J."/>
            <person name="Pearlman R.E."/>
            <person name="Karrer K.M."/>
            <person name="Sun L."/>
            <person name="Manning G."/>
            <person name="Elde N.C."/>
            <person name="Turkewitz A.P."/>
            <person name="Asai D.J."/>
            <person name="Wilkes D.E."/>
            <person name="Wang Y."/>
            <person name="Cai H."/>
            <person name="Collins K."/>
            <person name="Stewart B.A."/>
            <person name="Lee S.R."/>
            <person name="Wilamowska K."/>
            <person name="Weinberg Z."/>
            <person name="Ruzzo W.L."/>
            <person name="Wloga D."/>
            <person name="Gaertig J."/>
            <person name="Frankel J."/>
            <person name="Tsao C.-C."/>
            <person name="Gorovsky M.A."/>
            <person name="Keeling P.J."/>
            <person name="Waller R.F."/>
            <person name="Patron N.J."/>
            <person name="Cherry J.M."/>
            <person name="Stover N.A."/>
            <person name="Krieger C.J."/>
            <person name="del Toro C."/>
            <person name="Ryder H.F."/>
            <person name="Williamson S.C."/>
            <person name="Barbeau R.A."/>
            <person name="Hamilton E.P."/>
            <person name="Orias E."/>
        </authorList>
    </citation>
    <scope>NUCLEOTIDE SEQUENCE [LARGE SCALE GENOMIC DNA]</scope>
    <source>
        <strain evidence="9">SB210</strain>
    </source>
</reference>
<dbReference type="RefSeq" id="XP_001470944.1">
    <property type="nucleotide sequence ID" value="XM_001470894.2"/>
</dbReference>